<keyword evidence="2" id="KW-1185">Reference proteome</keyword>
<sequence>MSVVSSCIPTSPFLRLIQERKVFEDLFNESERRNRTLGVRLMRVADDLHALRRIMPLAAKEKNSVVLATGR</sequence>
<reference evidence="1 2" key="1">
    <citation type="submission" date="2023-08" db="EMBL/GenBank/DDBJ databases">
        <title>A Necator americanus chromosomal reference genome.</title>
        <authorList>
            <person name="Ilik V."/>
            <person name="Petrzelkova K.J."/>
            <person name="Pardy F."/>
            <person name="Fuh T."/>
            <person name="Niatou-Singa F.S."/>
            <person name="Gouil Q."/>
            <person name="Baker L."/>
            <person name="Ritchie M.E."/>
            <person name="Jex A.R."/>
            <person name="Gazzola D."/>
            <person name="Li H."/>
            <person name="Toshio Fujiwara R."/>
            <person name="Zhan B."/>
            <person name="Aroian R.V."/>
            <person name="Pafco B."/>
            <person name="Schwarz E.M."/>
        </authorList>
    </citation>
    <scope>NUCLEOTIDE SEQUENCE [LARGE SCALE GENOMIC DNA]</scope>
    <source>
        <strain evidence="1 2">Aroian</strain>
        <tissue evidence="1">Whole animal</tissue>
    </source>
</reference>
<evidence type="ECO:0000313" key="1">
    <source>
        <dbReference type="EMBL" id="KAK6728414.1"/>
    </source>
</evidence>
<evidence type="ECO:0000313" key="2">
    <source>
        <dbReference type="Proteomes" id="UP001303046"/>
    </source>
</evidence>
<proteinExistence type="predicted"/>
<accession>A0ABR1BTJ6</accession>
<comment type="caution">
    <text evidence="1">The sequence shown here is derived from an EMBL/GenBank/DDBJ whole genome shotgun (WGS) entry which is preliminary data.</text>
</comment>
<gene>
    <name evidence="1" type="primary">Necator_chrI.g1951</name>
    <name evidence="1" type="ORF">RB195_005825</name>
</gene>
<evidence type="ECO:0008006" key="3">
    <source>
        <dbReference type="Google" id="ProtNLM"/>
    </source>
</evidence>
<name>A0ABR1BTJ6_NECAM</name>
<dbReference type="EMBL" id="JAVFWL010000001">
    <property type="protein sequence ID" value="KAK6728414.1"/>
    <property type="molecule type" value="Genomic_DNA"/>
</dbReference>
<organism evidence="1 2">
    <name type="scientific">Necator americanus</name>
    <name type="common">Human hookworm</name>
    <dbReference type="NCBI Taxonomy" id="51031"/>
    <lineage>
        <taxon>Eukaryota</taxon>
        <taxon>Metazoa</taxon>
        <taxon>Ecdysozoa</taxon>
        <taxon>Nematoda</taxon>
        <taxon>Chromadorea</taxon>
        <taxon>Rhabditida</taxon>
        <taxon>Rhabditina</taxon>
        <taxon>Rhabditomorpha</taxon>
        <taxon>Strongyloidea</taxon>
        <taxon>Ancylostomatidae</taxon>
        <taxon>Bunostominae</taxon>
        <taxon>Necator</taxon>
    </lineage>
</organism>
<dbReference type="Proteomes" id="UP001303046">
    <property type="component" value="Unassembled WGS sequence"/>
</dbReference>
<protein>
    <recommendedName>
        <fullName evidence="3">DH domain-containing protein</fullName>
    </recommendedName>
</protein>